<evidence type="ECO:0000313" key="1">
    <source>
        <dbReference type="EMBL" id="GAI18135.1"/>
    </source>
</evidence>
<comment type="caution">
    <text evidence="1">The sequence shown here is derived from an EMBL/GenBank/DDBJ whole genome shotgun (WGS) entry which is preliminary data.</text>
</comment>
<organism evidence="1">
    <name type="scientific">marine sediment metagenome</name>
    <dbReference type="NCBI Taxonomy" id="412755"/>
    <lineage>
        <taxon>unclassified sequences</taxon>
        <taxon>metagenomes</taxon>
        <taxon>ecological metagenomes</taxon>
    </lineage>
</organism>
<sequence length="57" mass="6386">MKSATKLLAFSQVNHLLARNSLDSSLIEERESKAYGHVEGYSMTYGHSVEDRELKGT</sequence>
<accession>X1MTW6</accession>
<proteinExistence type="predicted"/>
<gene>
    <name evidence="1" type="ORF">S06H3_09941</name>
</gene>
<protein>
    <submittedName>
        <fullName evidence="1">Uncharacterized protein</fullName>
    </submittedName>
</protein>
<dbReference type="AlphaFoldDB" id="X1MTW6"/>
<reference evidence="1" key="1">
    <citation type="journal article" date="2014" name="Front. Microbiol.">
        <title>High frequency of phylogenetically diverse reductive dehalogenase-homologous genes in deep subseafloor sedimentary metagenomes.</title>
        <authorList>
            <person name="Kawai M."/>
            <person name="Futagami T."/>
            <person name="Toyoda A."/>
            <person name="Takaki Y."/>
            <person name="Nishi S."/>
            <person name="Hori S."/>
            <person name="Arai W."/>
            <person name="Tsubouchi T."/>
            <person name="Morono Y."/>
            <person name="Uchiyama I."/>
            <person name="Ito T."/>
            <person name="Fujiyama A."/>
            <person name="Inagaki F."/>
            <person name="Takami H."/>
        </authorList>
    </citation>
    <scope>NUCLEOTIDE SEQUENCE</scope>
    <source>
        <strain evidence="1">Expedition CK06-06</strain>
    </source>
</reference>
<dbReference type="EMBL" id="BARV01004494">
    <property type="protein sequence ID" value="GAI18135.1"/>
    <property type="molecule type" value="Genomic_DNA"/>
</dbReference>
<name>X1MTW6_9ZZZZ</name>